<evidence type="ECO:0000313" key="3">
    <source>
        <dbReference type="Proteomes" id="UP000617340"/>
    </source>
</evidence>
<sequence>MKTKEVERGREIEEQEEERKGAEGKAIFCSGSLKDPEILWFREAGSKETKIGDVGFSEKANTSEVGTNTLNLKMSGLEAEIGSRDIRGAKYKLTSEHSDDLSLDSRLYQRYMLFDEFNIFLLFKG</sequence>
<dbReference type="Proteomes" id="UP000617340">
    <property type="component" value="Unassembled WGS sequence"/>
</dbReference>
<gene>
    <name evidence="2" type="ORF">HZH68_010517</name>
</gene>
<keyword evidence="3" id="KW-1185">Reference proteome</keyword>
<evidence type="ECO:0000313" key="2">
    <source>
        <dbReference type="EMBL" id="KAF7393698.1"/>
    </source>
</evidence>
<proteinExistence type="predicted"/>
<feature type="region of interest" description="Disordered" evidence="1">
    <location>
        <begin position="1"/>
        <end position="23"/>
    </location>
</feature>
<comment type="caution">
    <text evidence="2">The sequence shown here is derived from an EMBL/GenBank/DDBJ whole genome shotgun (WGS) entry which is preliminary data.</text>
</comment>
<name>A0A834JRY0_VESGE</name>
<dbReference type="EMBL" id="JACSDZ010000010">
    <property type="protein sequence ID" value="KAF7393698.1"/>
    <property type="molecule type" value="Genomic_DNA"/>
</dbReference>
<accession>A0A834JRY0</accession>
<protein>
    <submittedName>
        <fullName evidence="2">Uncharacterized protein</fullName>
    </submittedName>
</protein>
<evidence type="ECO:0000256" key="1">
    <source>
        <dbReference type="SAM" id="MobiDB-lite"/>
    </source>
</evidence>
<organism evidence="2 3">
    <name type="scientific">Vespula germanica</name>
    <name type="common">German yellow jacket</name>
    <name type="synonym">Paravespula germanica</name>
    <dbReference type="NCBI Taxonomy" id="30212"/>
    <lineage>
        <taxon>Eukaryota</taxon>
        <taxon>Metazoa</taxon>
        <taxon>Ecdysozoa</taxon>
        <taxon>Arthropoda</taxon>
        <taxon>Hexapoda</taxon>
        <taxon>Insecta</taxon>
        <taxon>Pterygota</taxon>
        <taxon>Neoptera</taxon>
        <taxon>Endopterygota</taxon>
        <taxon>Hymenoptera</taxon>
        <taxon>Apocrita</taxon>
        <taxon>Aculeata</taxon>
        <taxon>Vespoidea</taxon>
        <taxon>Vespidae</taxon>
        <taxon>Vespinae</taxon>
        <taxon>Vespula</taxon>
    </lineage>
</organism>
<reference evidence="2" key="1">
    <citation type="journal article" date="2020" name="G3 (Bethesda)">
        <title>High-Quality Assemblies for Three Invasive Social Wasps from the &lt;i&gt;Vespula&lt;/i&gt; Genus.</title>
        <authorList>
            <person name="Harrop T.W.R."/>
            <person name="Guhlin J."/>
            <person name="McLaughlin G.M."/>
            <person name="Permina E."/>
            <person name="Stockwell P."/>
            <person name="Gilligan J."/>
            <person name="Le Lec M.F."/>
            <person name="Gruber M.A.M."/>
            <person name="Quinn O."/>
            <person name="Lovegrove M."/>
            <person name="Duncan E.J."/>
            <person name="Remnant E.J."/>
            <person name="Van Eeckhoven J."/>
            <person name="Graham B."/>
            <person name="Knapp R.A."/>
            <person name="Langford K.W."/>
            <person name="Kronenberg Z."/>
            <person name="Press M.O."/>
            <person name="Eacker S.M."/>
            <person name="Wilson-Rankin E.E."/>
            <person name="Purcell J."/>
            <person name="Lester P.J."/>
            <person name="Dearden P.K."/>
        </authorList>
    </citation>
    <scope>NUCLEOTIDE SEQUENCE</scope>
    <source>
        <strain evidence="2">Linc-1</strain>
    </source>
</reference>
<dbReference type="AlphaFoldDB" id="A0A834JRY0"/>